<evidence type="ECO:0000256" key="4">
    <source>
        <dbReference type="ARBA" id="ARBA00023002"/>
    </source>
</evidence>
<proteinExistence type="predicted"/>
<dbReference type="InterPro" id="IPR036010">
    <property type="entry name" value="2Fe-2S_ferredoxin-like_sf"/>
</dbReference>
<sequence length="320" mass="34727">METLLQVRVAARTTLADGIAGFELRPEAGYTLPAFEAGSHIDVHLPGGLVRQYSLYELSPGQTCYRIGVLREPESRGGSSTLVDTIRDGDTLSISAPGNHFPLHGGNVDTVLFAGGIGITPILCMAQQLARDDRPFELHYCGRTLSRMAFADRLREEGFGDRAHVHVDDGAPEQQLDARAAIGLPSPDRHLYVCGPAGFMNHILETASELGWDEEHLHREYFAAGPIDHTGDQPFEIEIGSSGRVIQVAAQQSAAHALLEAGFDLPLSCEQGVCGTCATRVLSGTPDHRDLYLTSDEHERNDSFMPCCSRAKTPRLVVDL</sequence>
<evidence type="ECO:0000313" key="10">
    <source>
        <dbReference type="Proteomes" id="UP000672934"/>
    </source>
</evidence>
<evidence type="ECO:0000256" key="1">
    <source>
        <dbReference type="ARBA" id="ARBA00022630"/>
    </source>
</evidence>
<dbReference type="EMBL" id="CAJPUY010000036">
    <property type="protein sequence ID" value="CAG2157529.1"/>
    <property type="molecule type" value="Genomic_DNA"/>
</dbReference>
<dbReference type="PANTHER" id="PTHR47354:SF1">
    <property type="entry name" value="CARNITINE MONOOXYGENASE REDUCTASE SUBUNIT"/>
    <property type="match status" value="1"/>
</dbReference>
<dbReference type="Gene3D" id="3.40.50.80">
    <property type="entry name" value="Nucleotide-binding domain of ferredoxin-NADP reductase (FNR) module"/>
    <property type="match status" value="1"/>
</dbReference>
<dbReference type="Pfam" id="PF00111">
    <property type="entry name" value="Fer2"/>
    <property type="match status" value="1"/>
</dbReference>
<name>A0A916J1R1_9BURK</name>
<dbReference type="CDD" id="cd00207">
    <property type="entry name" value="fer2"/>
    <property type="match status" value="1"/>
</dbReference>
<dbReference type="PANTHER" id="PTHR47354">
    <property type="entry name" value="NADH OXIDOREDUCTASE HCR"/>
    <property type="match status" value="1"/>
</dbReference>
<dbReference type="Gene3D" id="2.40.30.10">
    <property type="entry name" value="Translation factors"/>
    <property type="match status" value="1"/>
</dbReference>
<dbReference type="RefSeq" id="WP_211950867.1">
    <property type="nucleotide sequence ID" value="NZ_CAJPUY010000036.1"/>
</dbReference>
<dbReference type="Proteomes" id="UP000672934">
    <property type="component" value="Unassembled WGS sequence"/>
</dbReference>
<dbReference type="PROSITE" id="PS51384">
    <property type="entry name" value="FAD_FR"/>
    <property type="match status" value="1"/>
</dbReference>
<dbReference type="PROSITE" id="PS51085">
    <property type="entry name" value="2FE2S_FER_2"/>
    <property type="match status" value="1"/>
</dbReference>
<keyword evidence="2" id="KW-0001">2Fe-2S</keyword>
<keyword evidence="4 9" id="KW-0560">Oxidoreductase</keyword>
<dbReference type="Pfam" id="PF00175">
    <property type="entry name" value="NAD_binding_1"/>
    <property type="match status" value="1"/>
</dbReference>
<evidence type="ECO:0000256" key="3">
    <source>
        <dbReference type="ARBA" id="ARBA00022723"/>
    </source>
</evidence>
<evidence type="ECO:0000259" key="8">
    <source>
        <dbReference type="PROSITE" id="PS51384"/>
    </source>
</evidence>
<dbReference type="AlphaFoldDB" id="A0A916J1R1"/>
<keyword evidence="5" id="KW-0408">Iron</keyword>
<organism evidence="9 10">
    <name type="scientific">Cupriavidus yeoncheonensis</name>
    <dbReference type="NCBI Taxonomy" id="1462994"/>
    <lineage>
        <taxon>Bacteria</taxon>
        <taxon>Pseudomonadati</taxon>
        <taxon>Pseudomonadota</taxon>
        <taxon>Betaproteobacteria</taxon>
        <taxon>Burkholderiales</taxon>
        <taxon>Burkholderiaceae</taxon>
        <taxon>Cupriavidus</taxon>
    </lineage>
</organism>
<keyword evidence="3" id="KW-0479">Metal-binding</keyword>
<comment type="caution">
    <text evidence="9">The sequence shown here is derived from an EMBL/GenBank/DDBJ whole genome shotgun (WGS) entry which is preliminary data.</text>
</comment>
<evidence type="ECO:0000259" key="7">
    <source>
        <dbReference type="PROSITE" id="PS51085"/>
    </source>
</evidence>
<dbReference type="InterPro" id="IPR001041">
    <property type="entry name" value="2Fe-2S_ferredoxin-type"/>
</dbReference>
<keyword evidence="6" id="KW-0411">Iron-sulfur</keyword>
<dbReference type="Gene3D" id="3.10.20.30">
    <property type="match status" value="1"/>
</dbReference>
<evidence type="ECO:0000256" key="2">
    <source>
        <dbReference type="ARBA" id="ARBA00022714"/>
    </source>
</evidence>
<dbReference type="InterPro" id="IPR039261">
    <property type="entry name" value="FNR_nucleotide-bd"/>
</dbReference>
<dbReference type="CDD" id="cd06185">
    <property type="entry name" value="PDR_like"/>
    <property type="match status" value="1"/>
</dbReference>
<dbReference type="EC" id="1.-.-.-" evidence="9"/>
<evidence type="ECO:0000256" key="5">
    <source>
        <dbReference type="ARBA" id="ARBA00023004"/>
    </source>
</evidence>
<accession>A0A916J1R1</accession>
<keyword evidence="10" id="KW-1185">Reference proteome</keyword>
<dbReference type="InterPro" id="IPR017927">
    <property type="entry name" value="FAD-bd_FR_type"/>
</dbReference>
<dbReference type="SUPFAM" id="SSF63380">
    <property type="entry name" value="Riboflavin synthase domain-like"/>
    <property type="match status" value="1"/>
</dbReference>
<protein>
    <submittedName>
        <fullName evidence="9">Phthalate dioxygenase reductase</fullName>
        <ecNumber evidence="9">1.-.-.-</ecNumber>
    </submittedName>
</protein>
<dbReference type="SUPFAM" id="SSF52343">
    <property type="entry name" value="Ferredoxin reductase-like, C-terminal NADP-linked domain"/>
    <property type="match status" value="1"/>
</dbReference>
<dbReference type="SUPFAM" id="SSF54292">
    <property type="entry name" value="2Fe-2S ferredoxin-like"/>
    <property type="match status" value="1"/>
</dbReference>
<dbReference type="InterPro" id="IPR012675">
    <property type="entry name" value="Beta-grasp_dom_sf"/>
</dbReference>
<dbReference type="GO" id="GO:0046872">
    <property type="term" value="F:metal ion binding"/>
    <property type="evidence" value="ECO:0007669"/>
    <property type="project" value="UniProtKB-KW"/>
</dbReference>
<dbReference type="InterPro" id="IPR017938">
    <property type="entry name" value="Riboflavin_synthase-like_b-brl"/>
</dbReference>
<dbReference type="PRINTS" id="PR00409">
    <property type="entry name" value="PHDIOXRDTASE"/>
</dbReference>
<feature type="domain" description="FAD-binding FR-type" evidence="8">
    <location>
        <begin position="2"/>
        <end position="104"/>
    </location>
</feature>
<gene>
    <name evidence="9" type="primary">ophA1</name>
    <name evidence="9" type="ORF">LMG31506_06037</name>
</gene>
<evidence type="ECO:0000313" key="9">
    <source>
        <dbReference type="EMBL" id="CAG2157529.1"/>
    </source>
</evidence>
<feature type="domain" description="2Fe-2S ferredoxin-type" evidence="7">
    <location>
        <begin position="235"/>
        <end position="320"/>
    </location>
</feature>
<dbReference type="InterPro" id="IPR006058">
    <property type="entry name" value="2Fe2S_fd_BS"/>
</dbReference>
<reference evidence="9" key="1">
    <citation type="submission" date="2021-03" db="EMBL/GenBank/DDBJ databases">
        <authorList>
            <person name="Peeters C."/>
        </authorList>
    </citation>
    <scope>NUCLEOTIDE SEQUENCE</scope>
    <source>
        <strain evidence="9">LMG 31506</strain>
    </source>
</reference>
<dbReference type="InterPro" id="IPR001433">
    <property type="entry name" value="OxRdtase_FAD/NAD-bd"/>
</dbReference>
<evidence type="ECO:0000256" key="6">
    <source>
        <dbReference type="ARBA" id="ARBA00023014"/>
    </source>
</evidence>
<dbReference type="GO" id="GO:0051537">
    <property type="term" value="F:2 iron, 2 sulfur cluster binding"/>
    <property type="evidence" value="ECO:0007669"/>
    <property type="project" value="UniProtKB-KW"/>
</dbReference>
<keyword evidence="1" id="KW-0285">Flavoprotein</keyword>
<dbReference type="PROSITE" id="PS00197">
    <property type="entry name" value="2FE2S_FER_1"/>
    <property type="match status" value="1"/>
</dbReference>
<keyword evidence="9" id="KW-0223">Dioxygenase</keyword>
<dbReference type="InterPro" id="IPR050415">
    <property type="entry name" value="MRET"/>
</dbReference>
<dbReference type="GO" id="GO:0051213">
    <property type="term" value="F:dioxygenase activity"/>
    <property type="evidence" value="ECO:0007669"/>
    <property type="project" value="UniProtKB-KW"/>
</dbReference>